<dbReference type="AlphaFoldDB" id="A0A3B1CJC9"/>
<evidence type="ECO:0008006" key="2">
    <source>
        <dbReference type="Google" id="ProtNLM"/>
    </source>
</evidence>
<dbReference type="InterPro" id="IPR025543">
    <property type="entry name" value="Dodecin-like"/>
</dbReference>
<name>A0A3B1CJC9_9ZZZZ</name>
<dbReference type="SUPFAM" id="SSF89807">
    <property type="entry name" value="Dodecin-like"/>
    <property type="match status" value="1"/>
</dbReference>
<dbReference type="Pfam" id="PF07311">
    <property type="entry name" value="Dodecin"/>
    <property type="match status" value="1"/>
</dbReference>
<dbReference type="PANTHER" id="PTHR39324">
    <property type="entry name" value="CALCIUM DODECIN"/>
    <property type="match status" value="1"/>
</dbReference>
<dbReference type="Gene3D" id="3.30.1660.10">
    <property type="entry name" value="Flavin-binding protein dodecin"/>
    <property type="match status" value="1"/>
</dbReference>
<dbReference type="InterPro" id="IPR036694">
    <property type="entry name" value="Dodecin-like_sf"/>
</dbReference>
<gene>
    <name evidence="1" type="ORF">MNBD_NITROSPINAE02-1703</name>
</gene>
<evidence type="ECO:0000313" key="1">
    <source>
        <dbReference type="EMBL" id="VAX18895.1"/>
    </source>
</evidence>
<organism evidence="1">
    <name type="scientific">hydrothermal vent metagenome</name>
    <dbReference type="NCBI Taxonomy" id="652676"/>
    <lineage>
        <taxon>unclassified sequences</taxon>
        <taxon>metagenomes</taxon>
        <taxon>ecological metagenomes</taxon>
    </lineage>
</organism>
<reference evidence="1" key="1">
    <citation type="submission" date="2018-06" db="EMBL/GenBank/DDBJ databases">
        <authorList>
            <person name="Zhirakovskaya E."/>
        </authorList>
    </citation>
    <scope>NUCLEOTIDE SEQUENCE</scope>
</reference>
<dbReference type="PANTHER" id="PTHR39324:SF1">
    <property type="entry name" value="CALCIUM DODECIN"/>
    <property type="match status" value="1"/>
</dbReference>
<dbReference type="EMBL" id="UOGE01000036">
    <property type="protein sequence ID" value="VAX18895.1"/>
    <property type="molecule type" value="Genomic_DNA"/>
</dbReference>
<sequence>MGGTFKFIRLVGTSEKNYEDAIANALSDARASLRGLNWYQVVEQRGAIDEGGKVSEYQIVLDVAFKIDRS</sequence>
<accession>A0A3B1CJC9</accession>
<proteinExistence type="predicted"/>
<dbReference type="InterPro" id="IPR009923">
    <property type="entry name" value="Dodecin"/>
</dbReference>
<protein>
    <recommendedName>
        <fullName evidence="2">Dodecin (COG3360) Flavin-binding</fullName>
    </recommendedName>
</protein>